<organism evidence="4 5">
    <name type="scientific">Thiohalocapsa marina</name>
    <dbReference type="NCBI Taxonomy" id="424902"/>
    <lineage>
        <taxon>Bacteria</taxon>
        <taxon>Pseudomonadati</taxon>
        <taxon>Pseudomonadota</taxon>
        <taxon>Gammaproteobacteria</taxon>
        <taxon>Chromatiales</taxon>
        <taxon>Chromatiaceae</taxon>
        <taxon>Thiohalocapsa</taxon>
    </lineage>
</organism>
<dbReference type="Proteomes" id="UP000322981">
    <property type="component" value="Unassembled WGS sequence"/>
</dbReference>
<dbReference type="InterPro" id="IPR003812">
    <property type="entry name" value="Fido"/>
</dbReference>
<feature type="domain" description="Fido" evidence="3">
    <location>
        <begin position="130"/>
        <end position="274"/>
    </location>
</feature>
<dbReference type="GO" id="GO:0005524">
    <property type="term" value="F:ATP binding"/>
    <property type="evidence" value="ECO:0007669"/>
    <property type="project" value="UniProtKB-KW"/>
</dbReference>
<dbReference type="Gene3D" id="1.10.10.10">
    <property type="entry name" value="Winged helix-like DNA-binding domain superfamily/Winged helix DNA-binding domain"/>
    <property type="match status" value="1"/>
</dbReference>
<feature type="binding site" evidence="2">
    <location>
        <begin position="251"/>
        <end position="252"/>
    </location>
    <ligand>
        <name>ATP</name>
        <dbReference type="ChEBI" id="CHEBI:30616"/>
    </ligand>
</feature>
<evidence type="ECO:0000313" key="5">
    <source>
        <dbReference type="Proteomes" id="UP000322981"/>
    </source>
</evidence>
<name>A0A5M8FDT2_9GAMM</name>
<dbReference type="InterPro" id="IPR036597">
    <property type="entry name" value="Fido-like_dom_sf"/>
</dbReference>
<dbReference type="Gene3D" id="1.10.3290.10">
    <property type="entry name" value="Fido-like domain"/>
    <property type="match status" value="1"/>
</dbReference>
<dbReference type="EMBL" id="VWXX01000040">
    <property type="protein sequence ID" value="KAA6182819.1"/>
    <property type="molecule type" value="Genomic_DNA"/>
</dbReference>
<dbReference type="Pfam" id="PF02661">
    <property type="entry name" value="Fic"/>
    <property type="match status" value="1"/>
</dbReference>
<keyword evidence="2" id="KW-0547">Nucleotide-binding</keyword>
<sequence>MPTPLTWIWQQPDWPRFRWDEARLAPLLARARLAQGKVLGAGRLLDANLTLEAVAAILVEDGLTTSAIEGERLELEAVRSSVACRLGLPTAGLPAPLRAVDGLIDVLLDATRRHDVPLTTERLFGWQAALFPTGYSGLHAIQVGALRGDEPMQVVSGSIGREKVHFIAPPREGLEGELERLLAWFNDPPAGLEGLVRAGLAHLWFVTLHPFEDGNGRLARAITDMALSQDEHQPMRLFSLSAQILRERESYYDMLEQTQRGGAEVTDWLAWFLAQVEAAATAAEQTVANTLAKARFWLRHQTTALNERQRKVLNRLLDAGPGGFEGGMNTRKYMGLTRTSRATAYRELADLVEKGCLRPTGKGGRSSGYEIVW</sequence>
<evidence type="ECO:0000256" key="2">
    <source>
        <dbReference type="PIRSR" id="PIRSR640198-2"/>
    </source>
</evidence>
<dbReference type="PANTHER" id="PTHR13504:SF33">
    <property type="entry name" value="FIC FAMILY PROTEIN"/>
    <property type="match status" value="1"/>
</dbReference>
<proteinExistence type="predicted"/>
<protein>
    <submittedName>
        <fullName evidence="4">Fic family protein</fullName>
    </submittedName>
</protein>
<dbReference type="OrthoDB" id="9807853at2"/>
<comment type="caution">
    <text evidence="4">The sequence shown here is derived from an EMBL/GenBank/DDBJ whole genome shotgun (WGS) entry which is preliminary data.</text>
</comment>
<keyword evidence="2" id="KW-0067">ATP-binding</keyword>
<dbReference type="PANTHER" id="PTHR13504">
    <property type="entry name" value="FIDO DOMAIN-CONTAINING PROTEIN DDB_G0283145"/>
    <property type="match status" value="1"/>
</dbReference>
<dbReference type="PROSITE" id="PS51459">
    <property type="entry name" value="FIDO"/>
    <property type="match status" value="1"/>
</dbReference>
<keyword evidence="5" id="KW-1185">Reference proteome</keyword>
<accession>A0A5M8FDT2</accession>
<dbReference type="InterPro" id="IPR040198">
    <property type="entry name" value="Fido_containing"/>
</dbReference>
<feature type="binding site" evidence="2">
    <location>
        <begin position="213"/>
        <end position="220"/>
    </location>
    <ligand>
        <name>ATP</name>
        <dbReference type="ChEBI" id="CHEBI:30616"/>
    </ligand>
</feature>
<reference evidence="4 5" key="1">
    <citation type="submission" date="2019-09" db="EMBL/GenBank/DDBJ databases">
        <title>Whole-genome sequence of the purple sulfur bacterium Thiohalocapsa marina DSM 19078.</title>
        <authorList>
            <person name="Kyndt J.A."/>
            <person name="Meyer T.E."/>
        </authorList>
    </citation>
    <scope>NUCLEOTIDE SEQUENCE [LARGE SCALE GENOMIC DNA]</scope>
    <source>
        <strain evidence="4 5">DSM 19078</strain>
    </source>
</reference>
<evidence type="ECO:0000256" key="1">
    <source>
        <dbReference type="PIRSR" id="PIRSR640198-1"/>
    </source>
</evidence>
<dbReference type="SUPFAM" id="SSF140931">
    <property type="entry name" value="Fic-like"/>
    <property type="match status" value="1"/>
</dbReference>
<dbReference type="InterPro" id="IPR036388">
    <property type="entry name" value="WH-like_DNA-bd_sf"/>
</dbReference>
<dbReference type="AlphaFoldDB" id="A0A5M8FDT2"/>
<dbReference type="InterPro" id="IPR025230">
    <property type="entry name" value="DUF4172"/>
</dbReference>
<gene>
    <name evidence="4" type="ORF">F2Q65_17095</name>
</gene>
<evidence type="ECO:0000259" key="3">
    <source>
        <dbReference type="PROSITE" id="PS51459"/>
    </source>
</evidence>
<dbReference type="RefSeq" id="WP_150094622.1">
    <property type="nucleotide sequence ID" value="NZ_JBFUOH010000050.1"/>
</dbReference>
<evidence type="ECO:0000313" key="4">
    <source>
        <dbReference type="EMBL" id="KAA6182819.1"/>
    </source>
</evidence>
<dbReference type="Pfam" id="PF13776">
    <property type="entry name" value="DUF4172"/>
    <property type="match status" value="1"/>
</dbReference>
<feature type="active site" evidence="1">
    <location>
        <position position="209"/>
    </location>
</feature>